<evidence type="ECO:0000313" key="2">
    <source>
        <dbReference type="EMBL" id="PDH32473.1"/>
    </source>
</evidence>
<comment type="caution">
    <text evidence="2">The sequence shown here is derived from an EMBL/GenBank/DDBJ whole genome shotgun (WGS) entry which is preliminary data.</text>
</comment>
<accession>A0A2A5W858</accession>
<dbReference type="EMBL" id="NTJZ01000016">
    <property type="protein sequence ID" value="PDH32473.1"/>
    <property type="molecule type" value="Genomic_DNA"/>
</dbReference>
<dbReference type="InterPro" id="IPR051288">
    <property type="entry name" value="Serum_paraoxonase/arylesterase"/>
</dbReference>
<gene>
    <name evidence="2" type="ORF">CNF02_11865</name>
</gene>
<organism evidence="2 3">
    <name type="scientific">OM182 bacterium MED-G28</name>
    <dbReference type="NCBI Taxonomy" id="1986256"/>
    <lineage>
        <taxon>Bacteria</taxon>
        <taxon>Pseudomonadati</taxon>
        <taxon>Pseudomonadota</taxon>
        <taxon>Gammaproteobacteria</taxon>
        <taxon>OMG group</taxon>
        <taxon>OM182 clade</taxon>
    </lineage>
</organism>
<name>A0A2A5W858_9GAMM</name>
<evidence type="ECO:0008006" key="4">
    <source>
        <dbReference type="Google" id="ProtNLM"/>
    </source>
</evidence>
<feature type="signal peptide" evidence="1">
    <location>
        <begin position="1"/>
        <end position="22"/>
    </location>
</feature>
<dbReference type="SUPFAM" id="SSF63829">
    <property type="entry name" value="Calcium-dependent phosphotriesterase"/>
    <property type="match status" value="1"/>
</dbReference>
<dbReference type="PANTHER" id="PTHR11799:SF12">
    <property type="entry name" value="PARAOXONASE-RELATED"/>
    <property type="match status" value="1"/>
</dbReference>
<keyword evidence="1" id="KW-0732">Signal</keyword>
<evidence type="ECO:0000313" key="3">
    <source>
        <dbReference type="Proteomes" id="UP000219329"/>
    </source>
</evidence>
<reference evidence="2 3" key="1">
    <citation type="submission" date="2017-08" db="EMBL/GenBank/DDBJ databases">
        <title>Fine stratification of microbial communities through a metagenomic profile of the photic zone.</title>
        <authorList>
            <person name="Haro-Moreno J.M."/>
            <person name="Lopez-Perez M."/>
            <person name="De La Torre J."/>
            <person name="Picazo A."/>
            <person name="Camacho A."/>
            <person name="Rodriguez-Valera F."/>
        </authorList>
    </citation>
    <scope>NUCLEOTIDE SEQUENCE [LARGE SCALE GENOMIC DNA]</scope>
    <source>
        <strain evidence="2">MED-G28</strain>
    </source>
</reference>
<dbReference type="PANTHER" id="PTHR11799">
    <property type="entry name" value="PARAOXONASE"/>
    <property type="match status" value="1"/>
</dbReference>
<proteinExistence type="predicted"/>
<evidence type="ECO:0000256" key="1">
    <source>
        <dbReference type="SAM" id="SignalP"/>
    </source>
</evidence>
<protein>
    <recommendedName>
        <fullName evidence="4">SMP-30/Gluconolactonase/LRE-like region domain-containing protein</fullName>
    </recommendedName>
</protein>
<dbReference type="AlphaFoldDB" id="A0A2A5W858"/>
<dbReference type="Proteomes" id="UP000219329">
    <property type="component" value="Unassembled WGS sequence"/>
</dbReference>
<feature type="chain" id="PRO_5012653201" description="SMP-30/Gluconolactonase/LRE-like region domain-containing protein" evidence="1">
    <location>
        <begin position="23"/>
        <end position="337"/>
    </location>
</feature>
<dbReference type="Gene3D" id="2.120.10.30">
    <property type="entry name" value="TolB, C-terminal domain"/>
    <property type="match status" value="1"/>
</dbReference>
<sequence>MRKTIRCLMSLILLSWISNGYGASNACEADGLVEFLCGPVSPEDLAQIPGTPWIIASGMEDDGYLYFTNSETLSSAAVYPIADAQHQLDNRYRECPGPSTVGFRPHGINLVVGNNGIHTLLVVRHGSRESIEVFEIEETASAPIITWVGCVIAPADVIFNSVVATPDSGMAATHMQLPVGAIYEWGSTSGWQKVPGSESAGPNGIEISADGNWFYVGGWGTRSIIKLSRGQSNVVIDSVSLPHHVDNVRWATDGSLLAAGHVGPEASSIIACLSQQQCEGVSTRVTRVDVNNLTAREIINYPSNSRFLLGTVAIEVGDEVWVGGIAGSDRIARFEYR</sequence>
<dbReference type="InterPro" id="IPR011042">
    <property type="entry name" value="6-blade_b-propeller_TolB-like"/>
</dbReference>